<sequence>MIVWINGAFGSGKTQTAISLKNRLPNAYIYDPEKAGFYIRKNIPDSMQKPDFQEHSLWRSIVHEHLAYLAANADDIIIVPMTITDPIYYEDTIGRLREQGHQVYHLVLDASEETLRQRLAKRGNGQNSWAAQQISRCIQGLSDPLFENKLITDNMSINEVVEAVSRHAGLRLQKDRRSWLTIRWFRITSRWR</sequence>
<reference evidence="2" key="1">
    <citation type="submission" date="2016-10" db="EMBL/GenBank/DDBJ databases">
        <authorList>
            <person name="Varghese N."/>
            <person name="Submissions S."/>
        </authorList>
    </citation>
    <scope>NUCLEOTIDE SEQUENCE [LARGE SCALE GENOMIC DNA]</scope>
    <source>
        <strain evidence="2">DSM 21620</strain>
    </source>
</reference>
<proteinExistence type="predicted"/>
<name>A0A1G6LI39_9BACI</name>
<dbReference type="Gene3D" id="3.40.50.300">
    <property type="entry name" value="P-loop containing nucleotide triphosphate hydrolases"/>
    <property type="match status" value="1"/>
</dbReference>
<dbReference type="EMBL" id="FMZB01000002">
    <property type="protein sequence ID" value="SDC42266.1"/>
    <property type="molecule type" value="Genomic_DNA"/>
</dbReference>
<dbReference type="SUPFAM" id="SSF52540">
    <property type="entry name" value="P-loop containing nucleoside triphosphate hydrolases"/>
    <property type="match status" value="1"/>
</dbReference>
<dbReference type="Proteomes" id="UP000198666">
    <property type="component" value="Unassembled WGS sequence"/>
</dbReference>
<organism evidence="1 2">
    <name type="scientific">Terribacillus halophilus</name>
    <dbReference type="NCBI Taxonomy" id="361279"/>
    <lineage>
        <taxon>Bacteria</taxon>
        <taxon>Bacillati</taxon>
        <taxon>Bacillota</taxon>
        <taxon>Bacilli</taxon>
        <taxon>Bacillales</taxon>
        <taxon>Bacillaceae</taxon>
        <taxon>Terribacillus</taxon>
    </lineage>
</organism>
<evidence type="ECO:0000313" key="1">
    <source>
        <dbReference type="EMBL" id="SDC42266.1"/>
    </source>
</evidence>
<dbReference type="AlphaFoldDB" id="A0A1G6LI39"/>
<keyword evidence="2" id="KW-1185">Reference proteome</keyword>
<gene>
    <name evidence="1" type="ORF">SAMN05421663_102376</name>
</gene>
<dbReference type="RefSeq" id="WP_244499259.1">
    <property type="nucleotide sequence ID" value="NZ_FMZB01000002.1"/>
</dbReference>
<dbReference type="InterPro" id="IPR027417">
    <property type="entry name" value="P-loop_NTPase"/>
</dbReference>
<dbReference type="STRING" id="361279.SAMN05421663_102376"/>
<evidence type="ECO:0000313" key="2">
    <source>
        <dbReference type="Proteomes" id="UP000198666"/>
    </source>
</evidence>
<accession>A0A1G6LI39</accession>
<dbReference type="Pfam" id="PF13671">
    <property type="entry name" value="AAA_33"/>
    <property type="match status" value="1"/>
</dbReference>
<protein>
    <submittedName>
        <fullName evidence="1">AAA domain-containing protein</fullName>
    </submittedName>
</protein>